<sequence>MNSPSDHKSPLIDREYLHQSHTEEMQRSSYFAPHSTPSPSTPCTIASDSIIITDVGIGKKYDAWYWLMLGCHVYDHEFEEVNLERLEQEIDLNGARDPFLIRGEVWKAVGTRYWQRDDRSKFGPMPAQPGLTPPYAEEFFAWRRANCKRHRRHALHHENSSPSVESGLTVACLEENLSRDSFQNSRTAQRKQPENEQLISSTDATITCICALSRREHTSKAPSNSSRVTSPSSEPPPVTRTRLDSGYSSNSLNTD</sequence>
<dbReference type="AlphaFoldDB" id="A0A9P4P280"/>
<dbReference type="OrthoDB" id="10623883at2759"/>
<evidence type="ECO:0000313" key="3">
    <source>
        <dbReference type="Proteomes" id="UP000800235"/>
    </source>
</evidence>
<comment type="caution">
    <text evidence="2">The sequence shown here is derived from an EMBL/GenBank/DDBJ whole genome shotgun (WGS) entry which is preliminary data.</text>
</comment>
<dbReference type="EMBL" id="MU007012">
    <property type="protein sequence ID" value="KAF2435960.1"/>
    <property type="molecule type" value="Genomic_DNA"/>
</dbReference>
<keyword evidence="3" id="KW-1185">Reference proteome</keyword>
<feature type="compositionally biased region" description="Low complexity" evidence="1">
    <location>
        <begin position="222"/>
        <end position="232"/>
    </location>
</feature>
<accession>A0A9P4P280</accession>
<name>A0A9P4P280_9PEZI</name>
<feature type="region of interest" description="Disordered" evidence="1">
    <location>
        <begin position="216"/>
        <end position="255"/>
    </location>
</feature>
<evidence type="ECO:0000256" key="1">
    <source>
        <dbReference type="SAM" id="MobiDB-lite"/>
    </source>
</evidence>
<reference evidence="2" key="1">
    <citation type="journal article" date="2020" name="Stud. Mycol.">
        <title>101 Dothideomycetes genomes: a test case for predicting lifestyles and emergence of pathogens.</title>
        <authorList>
            <person name="Haridas S."/>
            <person name="Albert R."/>
            <person name="Binder M."/>
            <person name="Bloem J."/>
            <person name="Labutti K."/>
            <person name="Salamov A."/>
            <person name="Andreopoulos B."/>
            <person name="Baker S."/>
            <person name="Barry K."/>
            <person name="Bills G."/>
            <person name="Bluhm B."/>
            <person name="Cannon C."/>
            <person name="Castanera R."/>
            <person name="Culley D."/>
            <person name="Daum C."/>
            <person name="Ezra D."/>
            <person name="Gonzalez J."/>
            <person name="Henrissat B."/>
            <person name="Kuo A."/>
            <person name="Liang C."/>
            <person name="Lipzen A."/>
            <person name="Lutzoni F."/>
            <person name="Magnuson J."/>
            <person name="Mondo S."/>
            <person name="Nolan M."/>
            <person name="Ohm R."/>
            <person name="Pangilinan J."/>
            <person name="Park H.-J."/>
            <person name="Ramirez L."/>
            <person name="Alfaro M."/>
            <person name="Sun H."/>
            <person name="Tritt A."/>
            <person name="Yoshinaga Y."/>
            <person name="Zwiers L.-H."/>
            <person name="Turgeon B."/>
            <person name="Goodwin S."/>
            <person name="Spatafora J."/>
            <person name="Crous P."/>
            <person name="Grigoriev I."/>
        </authorList>
    </citation>
    <scope>NUCLEOTIDE SEQUENCE</scope>
    <source>
        <strain evidence="2">CBS 130266</strain>
    </source>
</reference>
<protein>
    <submittedName>
        <fullName evidence="2">Uncharacterized protein</fullName>
    </submittedName>
</protein>
<organism evidence="2 3">
    <name type="scientific">Tothia fuscella</name>
    <dbReference type="NCBI Taxonomy" id="1048955"/>
    <lineage>
        <taxon>Eukaryota</taxon>
        <taxon>Fungi</taxon>
        <taxon>Dikarya</taxon>
        <taxon>Ascomycota</taxon>
        <taxon>Pezizomycotina</taxon>
        <taxon>Dothideomycetes</taxon>
        <taxon>Pleosporomycetidae</taxon>
        <taxon>Venturiales</taxon>
        <taxon>Cylindrosympodiaceae</taxon>
        <taxon>Tothia</taxon>
    </lineage>
</organism>
<proteinExistence type="predicted"/>
<dbReference type="Proteomes" id="UP000800235">
    <property type="component" value="Unassembled WGS sequence"/>
</dbReference>
<gene>
    <name evidence="2" type="ORF">EJ08DRAFT_675148</name>
</gene>
<feature type="compositionally biased region" description="Polar residues" evidence="1">
    <location>
        <begin position="246"/>
        <end position="255"/>
    </location>
</feature>
<evidence type="ECO:0000313" key="2">
    <source>
        <dbReference type="EMBL" id="KAF2435960.1"/>
    </source>
</evidence>